<dbReference type="AntiFam" id="ANF00223">
    <property type="entry name" value="Shadow ORF (opposite guaB)"/>
</dbReference>
<accession>A0A645CJK0</accession>
<organism evidence="1">
    <name type="scientific">bioreactor metagenome</name>
    <dbReference type="NCBI Taxonomy" id="1076179"/>
    <lineage>
        <taxon>unclassified sequences</taxon>
        <taxon>metagenomes</taxon>
        <taxon>ecological metagenomes</taxon>
    </lineage>
</organism>
<evidence type="ECO:0000313" key="1">
    <source>
        <dbReference type="EMBL" id="MPM77126.1"/>
    </source>
</evidence>
<reference evidence="1" key="1">
    <citation type="submission" date="2019-08" db="EMBL/GenBank/DDBJ databases">
        <authorList>
            <person name="Kucharzyk K."/>
            <person name="Murdoch R.W."/>
            <person name="Higgins S."/>
            <person name="Loffler F."/>
        </authorList>
    </citation>
    <scope>NUCLEOTIDE SEQUENCE</scope>
</reference>
<dbReference type="AntiFam" id="ANF00141">
    <property type="entry name" value="Shadow ORF (opposite guaB)"/>
</dbReference>
<name>A0A645CJK0_9ZZZZ</name>
<dbReference type="EMBL" id="VSSQ01027733">
    <property type="protein sequence ID" value="MPM77126.1"/>
    <property type="molecule type" value="Genomic_DNA"/>
</dbReference>
<dbReference type="AlphaFoldDB" id="A0A645CJK0"/>
<proteinExistence type="predicted"/>
<protein>
    <submittedName>
        <fullName evidence="1">Uncharacterized protein</fullName>
    </submittedName>
</protein>
<gene>
    <name evidence="1" type="ORF">SDC9_124126</name>
</gene>
<sequence>MFLRHDVGYGLVEVRYKAEVAVGDDADEADLVVNDRHARYVIMLHESDRLTHGIRGVAVEGVHNDAGFGTFYLVDLDRLLLYRKVPVHDADAALARERYRETSLGDGVHRGAAYRDVEVDLRRQLR</sequence>
<comment type="caution">
    <text evidence="1">The sequence shown here is derived from an EMBL/GenBank/DDBJ whole genome shotgun (WGS) entry which is preliminary data.</text>
</comment>